<proteinExistence type="predicted"/>
<protein>
    <submittedName>
        <fullName evidence="2">FAD-binding domain</fullName>
    </submittedName>
</protein>
<dbReference type="AlphaFoldDB" id="A0AAE5WZV7"/>
<accession>A0AAE5WZV7</accession>
<dbReference type="PRINTS" id="PR00420">
    <property type="entry name" value="RNGMNOXGNASE"/>
</dbReference>
<dbReference type="RefSeq" id="WP_128951049.1">
    <property type="nucleotide sequence ID" value="NZ_CP030053.1"/>
</dbReference>
<sequence length="396" mass="44324">MKTVLISGAGIAGPTLAYWLKRAGYAPTLVERAPALRQGGYVIDFWGLGYDIAERMGLLPAIERAGYHVREMRIVDDDGRRVAGFGTRVFDELTGGRFITLARSDLSRLLYDAIGGSVEVVFDDEIVALEERPDHVAVRLLRGGERRFDLVVGADGLHSAVRRLAFGPQQAFERNLGYGVAAFEIHGYDRRDENMYLMYTRPGRMVGRFALHGDRTLLVFIFADDARRLPTTLADQKATLREIYRDARWEWPNLRQALERCDDLYFDRISQIKMDRWARGRIALIGDAAFCVSLAAGQGSALAMISAYVLAGELARAGGSYQDAFSAYETRLRSYIDAKQRGAERFAAAFAPRTSYGLWFRNQVVRAFSLPGGARLAVGRELADRVDLPDYGWDEQ</sequence>
<evidence type="ECO:0000313" key="3">
    <source>
        <dbReference type="Proteomes" id="UP000288972"/>
    </source>
</evidence>
<dbReference type="InterPro" id="IPR051704">
    <property type="entry name" value="FAD_aromatic-hydroxylase"/>
</dbReference>
<reference evidence="2 3" key="1">
    <citation type="submission" date="2018-06" db="EMBL/GenBank/DDBJ databases">
        <title>Comparative genomics of rhizobia nodulating Arachis hypogaea in China.</title>
        <authorList>
            <person name="Li Y."/>
        </authorList>
    </citation>
    <scope>NUCLEOTIDE SEQUENCE [LARGE SCALE GENOMIC DNA]</scope>
    <source>
        <strain evidence="2 3">CCBAU 51670</strain>
    </source>
</reference>
<name>A0AAE5WZV7_9BRAD</name>
<dbReference type="PANTHER" id="PTHR46865:SF8">
    <property type="entry name" value="POSSIBLE OXIDOREDUCTASE"/>
    <property type="match status" value="1"/>
</dbReference>
<dbReference type="Gene3D" id="3.50.50.60">
    <property type="entry name" value="FAD/NAD(P)-binding domain"/>
    <property type="match status" value="1"/>
</dbReference>
<dbReference type="SUPFAM" id="SSF51905">
    <property type="entry name" value="FAD/NAD(P)-binding domain"/>
    <property type="match status" value="1"/>
</dbReference>
<gene>
    <name evidence="2" type="ORF">XH91_13515</name>
</gene>
<dbReference type="KEGG" id="bgz:XH91_13515"/>
<dbReference type="Proteomes" id="UP000288972">
    <property type="component" value="Chromosome"/>
</dbReference>
<dbReference type="EMBL" id="CP030053">
    <property type="protein sequence ID" value="QAU46277.1"/>
    <property type="molecule type" value="Genomic_DNA"/>
</dbReference>
<evidence type="ECO:0000313" key="2">
    <source>
        <dbReference type="EMBL" id="QAU46277.1"/>
    </source>
</evidence>
<dbReference type="Pfam" id="PF01494">
    <property type="entry name" value="FAD_binding_3"/>
    <property type="match status" value="1"/>
</dbReference>
<dbReference type="InterPro" id="IPR036188">
    <property type="entry name" value="FAD/NAD-bd_sf"/>
</dbReference>
<dbReference type="NCBIfam" id="NF005761">
    <property type="entry name" value="PRK07588.1"/>
    <property type="match status" value="1"/>
</dbReference>
<dbReference type="InterPro" id="IPR002938">
    <property type="entry name" value="FAD-bd"/>
</dbReference>
<organism evidence="2 3">
    <name type="scientific">Bradyrhizobium guangzhouense</name>
    <dbReference type="NCBI Taxonomy" id="1325095"/>
    <lineage>
        <taxon>Bacteria</taxon>
        <taxon>Pseudomonadati</taxon>
        <taxon>Pseudomonadota</taxon>
        <taxon>Alphaproteobacteria</taxon>
        <taxon>Hyphomicrobiales</taxon>
        <taxon>Nitrobacteraceae</taxon>
        <taxon>Bradyrhizobium</taxon>
    </lineage>
</organism>
<dbReference type="GO" id="GO:0071949">
    <property type="term" value="F:FAD binding"/>
    <property type="evidence" value="ECO:0007669"/>
    <property type="project" value="InterPro"/>
</dbReference>
<feature type="domain" description="FAD-binding" evidence="1">
    <location>
        <begin position="3"/>
        <end position="317"/>
    </location>
</feature>
<evidence type="ECO:0000259" key="1">
    <source>
        <dbReference type="Pfam" id="PF01494"/>
    </source>
</evidence>
<dbReference type="Gene3D" id="3.30.9.10">
    <property type="entry name" value="D-Amino Acid Oxidase, subunit A, domain 2"/>
    <property type="match status" value="1"/>
</dbReference>
<dbReference type="PANTHER" id="PTHR46865">
    <property type="entry name" value="OXIDOREDUCTASE-RELATED"/>
    <property type="match status" value="1"/>
</dbReference>